<dbReference type="Proteomes" id="UP000284395">
    <property type="component" value="Unassembled WGS sequence"/>
</dbReference>
<dbReference type="GO" id="GO:0016787">
    <property type="term" value="F:hydrolase activity"/>
    <property type="evidence" value="ECO:0007669"/>
    <property type="project" value="UniProtKB-KW"/>
</dbReference>
<dbReference type="AlphaFoldDB" id="A0A420EFD0"/>
<dbReference type="OrthoDB" id="7403919at2"/>
<dbReference type="Pfam" id="PF10150">
    <property type="entry name" value="RNase_E_G"/>
    <property type="match status" value="1"/>
</dbReference>
<evidence type="ECO:0000259" key="3">
    <source>
        <dbReference type="Pfam" id="PF10150"/>
    </source>
</evidence>
<organism evidence="4 5">
    <name type="scientific">Altericroceibacterium spongiae</name>
    <dbReference type="NCBI Taxonomy" id="2320269"/>
    <lineage>
        <taxon>Bacteria</taxon>
        <taxon>Pseudomonadati</taxon>
        <taxon>Pseudomonadota</taxon>
        <taxon>Alphaproteobacteria</taxon>
        <taxon>Sphingomonadales</taxon>
        <taxon>Erythrobacteraceae</taxon>
        <taxon>Altericroceibacterium</taxon>
    </lineage>
</organism>
<dbReference type="RefSeq" id="WP_120325350.1">
    <property type="nucleotide sequence ID" value="NZ_RAPF01000006.1"/>
</dbReference>
<feature type="domain" description="RNA-binding protein AU-1/Ribonuclease E/G" evidence="3">
    <location>
        <begin position="124"/>
        <end position="220"/>
    </location>
</feature>
<gene>
    <name evidence="4" type="ORF">D6851_13275</name>
</gene>
<evidence type="ECO:0000313" key="4">
    <source>
        <dbReference type="EMBL" id="RKF19411.1"/>
    </source>
</evidence>
<dbReference type="InterPro" id="IPR019307">
    <property type="entry name" value="RNA-bd_AU-1/RNase_E/G"/>
</dbReference>
<dbReference type="GO" id="GO:0003723">
    <property type="term" value="F:RNA binding"/>
    <property type="evidence" value="ECO:0007669"/>
    <property type="project" value="UniProtKB-KW"/>
</dbReference>
<reference evidence="4 5" key="1">
    <citation type="submission" date="2018-09" db="EMBL/GenBank/DDBJ databases">
        <title>Altererythrobacter spongiae sp. nov., isolated from a marine sponge.</title>
        <authorList>
            <person name="Zhuang L."/>
            <person name="Luo L."/>
        </authorList>
    </citation>
    <scope>NUCLEOTIDE SEQUENCE [LARGE SCALE GENOMIC DNA]</scope>
    <source>
        <strain evidence="4 5">HN-Y73</strain>
    </source>
</reference>
<evidence type="ECO:0000256" key="1">
    <source>
        <dbReference type="ARBA" id="ARBA00022801"/>
    </source>
</evidence>
<keyword evidence="1" id="KW-0378">Hydrolase</keyword>
<protein>
    <submittedName>
        <fullName evidence="4">Ribonuclease</fullName>
    </submittedName>
</protein>
<comment type="caution">
    <text evidence="4">The sequence shown here is derived from an EMBL/GenBank/DDBJ whole genome shotgun (WGS) entry which is preliminary data.</text>
</comment>
<evidence type="ECO:0000313" key="5">
    <source>
        <dbReference type="Proteomes" id="UP000284395"/>
    </source>
</evidence>
<accession>A0A420EFD0</accession>
<proteinExistence type="predicted"/>
<keyword evidence="5" id="KW-1185">Reference proteome</keyword>
<dbReference type="EMBL" id="RAPF01000006">
    <property type="protein sequence ID" value="RKF19411.1"/>
    <property type="molecule type" value="Genomic_DNA"/>
</dbReference>
<sequence length="322" mass="35498">MTWFVERGIGEQRAIDVRKGHIIATRLLWPDELYAGYIADAQLIARQTGSSRGTVRFANGEEALVDRLPREASEGRTMRFEVTRAAIRETRRSKLAHARLTDKASQTPDLAEQLRKEGIRAEPVHAFPTEGWEEIVSEALEGQIAFPGGALQLSPTPAMTLIDIDGSLRGRELALAAVKPIARALRLFDLGGSIGIDFPTLETKAARKEVDQALEAALSGWLHERTAMNGFGFVQIVTRMTGPSLLHRAEGQRNRLLSRQLLRRAEYITSPGMILLTAHPAVLAHISTNDLTELARRTGREIRCEQSSHLAIEAGFAQSVSL</sequence>
<keyword evidence="2" id="KW-0694">RNA-binding</keyword>
<name>A0A420EFD0_9SPHN</name>
<evidence type="ECO:0000256" key="2">
    <source>
        <dbReference type="ARBA" id="ARBA00022884"/>
    </source>
</evidence>